<proteinExistence type="predicted"/>
<keyword evidence="2" id="KW-1185">Reference proteome</keyword>
<reference evidence="1 2" key="1">
    <citation type="journal article" date="2012" name="J. Bacteriol.">
        <title>Genome Sequence of Radiation-Resistant Modestobacter marinus Strain BC501, a Representative Actinobacterium That Thrives on Calcareous Stone Surfaces.</title>
        <authorList>
            <person name="Normand P."/>
            <person name="Gury J."/>
            <person name="Pujic P."/>
            <person name="Chouaia B."/>
            <person name="Crotti E."/>
            <person name="Brusetti L."/>
            <person name="Daffonchio D."/>
            <person name="Vacherie B."/>
            <person name="Barbe V."/>
            <person name="Medigue C."/>
            <person name="Calteau A."/>
            <person name="Ghodhbane-Gtari F."/>
            <person name="Essoussi I."/>
            <person name="Nouioui I."/>
            <person name="Abbassi-Ghozzi I."/>
            <person name="Gtari M."/>
        </authorList>
    </citation>
    <scope>NUCLEOTIDE SEQUENCE [LARGE SCALE GENOMIC DNA]</scope>
    <source>
        <strain evidence="2">BC 501</strain>
    </source>
</reference>
<dbReference type="EMBL" id="FO203431">
    <property type="protein sequence ID" value="CCH86163.1"/>
    <property type="molecule type" value="Genomic_DNA"/>
</dbReference>
<evidence type="ECO:0008006" key="3">
    <source>
        <dbReference type="Google" id="ProtNLM"/>
    </source>
</evidence>
<dbReference type="KEGG" id="mmar:MODMU_0709"/>
<organism evidence="1 2">
    <name type="scientific">Modestobacter italicus (strain DSM 44449 / CECT 9708 / BC 501)</name>
    <dbReference type="NCBI Taxonomy" id="2732864"/>
    <lineage>
        <taxon>Bacteria</taxon>
        <taxon>Bacillati</taxon>
        <taxon>Actinomycetota</taxon>
        <taxon>Actinomycetes</taxon>
        <taxon>Geodermatophilales</taxon>
        <taxon>Geodermatophilaceae</taxon>
        <taxon>Modestobacter</taxon>
    </lineage>
</organism>
<protein>
    <recommendedName>
        <fullName evidence="3">DUF732 domain-containing protein</fullName>
    </recommendedName>
</protein>
<accession>I4ES00</accession>
<evidence type="ECO:0000313" key="2">
    <source>
        <dbReference type="Proteomes" id="UP000006461"/>
    </source>
</evidence>
<evidence type="ECO:0000313" key="1">
    <source>
        <dbReference type="EMBL" id="CCH86163.1"/>
    </source>
</evidence>
<sequence>MRGRLLTVLLGLVLGVTCLSGCAVAGAVLGVDAQSLDTSGFTEDEADYLIDLFDGGVITGEESRTSLRSLVDVGNAVCLLPPSGENDAEFLAKAVEAGGTFSGADALLRAARAHLC</sequence>
<gene>
    <name evidence="1" type="ordered locus">MODMU_0709</name>
</gene>
<name>I4ES00_MODI5</name>
<dbReference type="HOGENOM" id="CLU_2094081_0_0_11"/>
<dbReference type="AlphaFoldDB" id="I4ES00"/>
<dbReference type="Proteomes" id="UP000006461">
    <property type="component" value="Chromosome"/>
</dbReference>